<reference evidence="1 2" key="1">
    <citation type="submission" date="2015-01" db="EMBL/GenBank/DDBJ databases">
        <title>Genome Assembly of Bacillus badius MTCC 1458.</title>
        <authorList>
            <person name="Verma A."/>
            <person name="Khatri I."/>
            <person name="Mual P."/>
            <person name="Subramanian S."/>
            <person name="Krishnamurthi S."/>
        </authorList>
    </citation>
    <scope>NUCLEOTIDE SEQUENCE [LARGE SCALE GENOMIC DNA]</scope>
    <source>
        <strain evidence="1 2">MTCC 1458</strain>
    </source>
</reference>
<protein>
    <recommendedName>
        <fullName evidence="3">Phage protein</fullName>
    </recommendedName>
</protein>
<dbReference type="RefSeq" id="WP_041114691.1">
    <property type="nucleotide sequence ID" value="NZ_JARTHD010000051.1"/>
</dbReference>
<dbReference type="EMBL" id="JXLP01000039">
    <property type="protein sequence ID" value="KIL72035.1"/>
    <property type="molecule type" value="Genomic_DNA"/>
</dbReference>
<proteinExistence type="predicted"/>
<name>A0ABR5ANL5_BACBA</name>
<dbReference type="InterPro" id="IPR021686">
    <property type="entry name" value="DUF3268"/>
</dbReference>
<accession>A0ABR5ANL5</accession>
<evidence type="ECO:0008006" key="3">
    <source>
        <dbReference type="Google" id="ProtNLM"/>
    </source>
</evidence>
<comment type="caution">
    <text evidence="1">The sequence shown here is derived from an EMBL/GenBank/DDBJ whole genome shotgun (WGS) entry which is preliminary data.</text>
</comment>
<dbReference type="Pfam" id="PF11672">
    <property type="entry name" value="DUF3268"/>
    <property type="match status" value="1"/>
</dbReference>
<gene>
    <name evidence="1" type="ORF">SD77_3595</name>
</gene>
<dbReference type="Proteomes" id="UP000031982">
    <property type="component" value="Unassembled WGS sequence"/>
</dbReference>
<organism evidence="1 2">
    <name type="scientific">Bacillus badius</name>
    <dbReference type="NCBI Taxonomy" id="1455"/>
    <lineage>
        <taxon>Bacteria</taxon>
        <taxon>Bacillati</taxon>
        <taxon>Bacillota</taxon>
        <taxon>Bacilli</taxon>
        <taxon>Bacillales</taxon>
        <taxon>Bacillaceae</taxon>
        <taxon>Pseudobacillus</taxon>
    </lineage>
</organism>
<evidence type="ECO:0000313" key="1">
    <source>
        <dbReference type="EMBL" id="KIL72035.1"/>
    </source>
</evidence>
<evidence type="ECO:0000313" key="2">
    <source>
        <dbReference type="Proteomes" id="UP000031982"/>
    </source>
</evidence>
<sequence length="121" mass="14082">MNCPYCDKQAVFLTSKEFYGRDYGSNVYLCRPCDAYVGTHGNTKNPLGTMATPEVRRWRKAAHSIFDPLWRSREMSRSTAYRWMQEAMGLSSKEAHIALFDEEQCKQLIEKVKEQRGIKHV</sequence>
<keyword evidence="2" id="KW-1185">Reference proteome</keyword>